<accession>A0ABU4BLT7</accession>
<dbReference type="RefSeq" id="WP_045067725.1">
    <property type="nucleotide sequence ID" value="NZ_CP079698.1"/>
</dbReference>
<evidence type="ECO:0000313" key="2">
    <source>
        <dbReference type="Proteomes" id="UP001185927"/>
    </source>
</evidence>
<name>A0ABU4BLT7_RHOGO</name>
<reference evidence="1 2" key="1">
    <citation type="submission" date="2023-10" db="EMBL/GenBank/DDBJ databases">
        <title>Development of a sustainable strategy for remediation of hydrocarbon-contaminated territories based on the waste exchange concept.</title>
        <authorList>
            <person name="Krivoruchko A."/>
        </authorList>
    </citation>
    <scope>NUCLEOTIDE SEQUENCE [LARGE SCALE GENOMIC DNA]</scope>
    <source>
        <strain evidence="1 2">IEGM 1203</strain>
    </source>
</reference>
<sequence>MSSPSATLTVWAASWLAGDSAPDDVIDALVAWAPMHLIGAADADTASALGLDWPGITDGGAPMLLRVLRRAGNISPTDLRLALPAPGDVRGLPAGTGFAAAALGAGEGVLVGAAGSAGIGLVPVHEGPDVLRWTVYSVPTVTGPAEYVGLGEAEYSMREAVRDAAAALLSLQTVPTGTPGDDARAAIADALSDLAHHRYPDSLAPRALRVLDSADQVAAILTVAEHDSTNQPPSISAVHARESLLRPLWAAVRSARTAAVASASSHHPAGEN</sequence>
<evidence type="ECO:0000313" key="1">
    <source>
        <dbReference type="EMBL" id="MDV6265031.1"/>
    </source>
</evidence>
<keyword evidence="2" id="KW-1185">Reference proteome</keyword>
<gene>
    <name evidence="1" type="ORF">R3Q16_00330</name>
</gene>
<dbReference type="EMBL" id="JAWLKB010000001">
    <property type="protein sequence ID" value="MDV6265031.1"/>
    <property type="molecule type" value="Genomic_DNA"/>
</dbReference>
<comment type="caution">
    <text evidence="1">The sequence shown here is derived from an EMBL/GenBank/DDBJ whole genome shotgun (WGS) entry which is preliminary data.</text>
</comment>
<organism evidence="1 2">
    <name type="scientific">Rhodococcus globerulus</name>
    <dbReference type="NCBI Taxonomy" id="33008"/>
    <lineage>
        <taxon>Bacteria</taxon>
        <taxon>Bacillati</taxon>
        <taxon>Actinomycetota</taxon>
        <taxon>Actinomycetes</taxon>
        <taxon>Mycobacteriales</taxon>
        <taxon>Nocardiaceae</taxon>
        <taxon>Rhodococcus</taxon>
    </lineage>
</organism>
<proteinExistence type="predicted"/>
<dbReference type="Proteomes" id="UP001185927">
    <property type="component" value="Unassembled WGS sequence"/>
</dbReference>
<protein>
    <submittedName>
        <fullName evidence="1">Uncharacterized protein</fullName>
    </submittedName>
</protein>